<reference evidence="2 3" key="1">
    <citation type="submission" date="2024-01" db="EMBL/GenBank/DDBJ databases">
        <title>The genomes of 5 underutilized Papilionoideae crops provide insights into root nodulation and disease resistanc.</title>
        <authorList>
            <person name="Yuan L."/>
        </authorList>
    </citation>
    <scope>NUCLEOTIDE SEQUENCE [LARGE SCALE GENOMIC DNA]</scope>
    <source>
        <strain evidence="2">ZHUSHIDOU_FW_LH</strain>
        <tissue evidence="2">Leaf</tissue>
    </source>
</reference>
<feature type="compositionally biased region" description="Basic and acidic residues" evidence="1">
    <location>
        <begin position="425"/>
        <end position="435"/>
    </location>
</feature>
<evidence type="ECO:0000313" key="3">
    <source>
        <dbReference type="Proteomes" id="UP001372338"/>
    </source>
</evidence>
<proteinExistence type="predicted"/>
<feature type="compositionally biased region" description="Basic and acidic residues" evidence="1">
    <location>
        <begin position="471"/>
        <end position="481"/>
    </location>
</feature>
<evidence type="ECO:0000256" key="1">
    <source>
        <dbReference type="SAM" id="MobiDB-lite"/>
    </source>
</evidence>
<evidence type="ECO:0000313" key="2">
    <source>
        <dbReference type="EMBL" id="KAK7269591.1"/>
    </source>
</evidence>
<feature type="region of interest" description="Disordered" evidence="1">
    <location>
        <begin position="612"/>
        <end position="651"/>
    </location>
</feature>
<feature type="compositionally biased region" description="Acidic residues" evidence="1">
    <location>
        <begin position="620"/>
        <end position="651"/>
    </location>
</feature>
<keyword evidence="3" id="KW-1185">Reference proteome</keyword>
<feature type="compositionally biased region" description="Polar residues" evidence="1">
    <location>
        <begin position="1"/>
        <end position="16"/>
    </location>
</feature>
<feature type="region of interest" description="Disordered" evidence="1">
    <location>
        <begin position="1"/>
        <end position="26"/>
    </location>
</feature>
<dbReference type="EMBL" id="JAYWIO010000004">
    <property type="protein sequence ID" value="KAK7269591.1"/>
    <property type="molecule type" value="Genomic_DNA"/>
</dbReference>
<comment type="caution">
    <text evidence="2">The sequence shown here is derived from an EMBL/GenBank/DDBJ whole genome shotgun (WGS) entry which is preliminary data.</text>
</comment>
<gene>
    <name evidence="2" type="ORF">RIF29_22324</name>
</gene>
<feature type="region of interest" description="Disordered" evidence="1">
    <location>
        <begin position="311"/>
        <end position="566"/>
    </location>
</feature>
<dbReference type="Proteomes" id="UP001372338">
    <property type="component" value="Unassembled WGS sequence"/>
</dbReference>
<sequence>MSDSGDFGSPNSTVVQNPGRLVSPPSVSNLRTGCSYVRYNPSLTDKSAEFLSPNSSVIQNTDIIGVQSSQNRKVLSDITNTSKSRVHCSTNIPRMCHANSGNIRTDGGIKKRVPFSTQNIDELYSIFSDGCLLKKRKSNMFEVPIIDLGYTPPSDSAFSSRGNKKRKQIRLENEVDIEIGAVNVQLSQNQNVLSDITNISHSHGQSSIACNQINDVHGNSDMIEKEVGANTYMSLDAQKNNVAERMDSFSKKRKSNLFDVPISVMDDRIGAGFENSERVKPKKKHRRLEHEVDIQFVQGITFQDDNRIEIPRSPRRKRVPKRIQGGGPVNINQHEDNGKETDSSNRASAIIRTEGFTSTPRRKRVPKRVQGGGSVNINQHEDNGKETDSSNRASAIIRTEGFTSTPRRKRVPKRVQGGGSVNINQHEDNGKETDSSNRASAIIRTEGFTSTPRRKRVPKRVQGGGPVNINQHEDNGKETDSSNRASAIIRTEGCTSTPRRKRVPKRVQGGGPVNINQHEDNGKETDSSNRASAIIRTEGFTSTPRRKRVPKRVQGGGPVNINQHEDNGIWNFDQDEYKGEDGFREVNTVAGTTFSTGNRISVRIYSNTEVATLEKRGSDGDEMDEGDSEELSENEEHVADEEAEFTDLDEADDEVFEDLDDEDDDILSSKNMTAGRETRPLDARVNRIWKTFQAGNTLRFIHVILLDKEIGDIYGFPPVFYTLCDKEFAFLIDINEQFNVLKKKNSYSIMQMTDDDKIIDAFHANKCITQVEHMSFTAKTGCIFHHNTSFLVATERKRKVSLFNVVDDTAVKLLKSNSCAVNAVDEDSSWCYENFINHRAMKSADNIRQQVNSYCASWQGCSSGEDGPLLDSERQPGAALASIKLSGPQA</sequence>
<feature type="compositionally biased region" description="Basic and acidic residues" evidence="1">
    <location>
        <begin position="517"/>
        <end position="527"/>
    </location>
</feature>
<organism evidence="2 3">
    <name type="scientific">Crotalaria pallida</name>
    <name type="common">Smooth rattlebox</name>
    <name type="synonym">Crotalaria striata</name>
    <dbReference type="NCBI Taxonomy" id="3830"/>
    <lineage>
        <taxon>Eukaryota</taxon>
        <taxon>Viridiplantae</taxon>
        <taxon>Streptophyta</taxon>
        <taxon>Embryophyta</taxon>
        <taxon>Tracheophyta</taxon>
        <taxon>Spermatophyta</taxon>
        <taxon>Magnoliopsida</taxon>
        <taxon>eudicotyledons</taxon>
        <taxon>Gunneridae</taxon>
        <taxon>Pentapetalae</taxon>
        <taxon>rosids</taxon>
        <taxon>fabids</taxon>
        <taxon>Fabales</taxon>
        <taxon>Fabaceae</taxon>
        <taxon>Papilionoideae</taxon>
        <taxon>50 kb inversion clade</taxon>
        <taxon>genistoids sensu lato</taxon>
        <taxon>core genistoids</taxon>
        <taxon>Crotalarieae</taxon>
        <taxon>Crotalaria</taxon>
    </lineage>
</organism>
<feature type="compositionally biased region" description="Basic and acidic residues" evidence="1">
    <location>
        <begin position="379"/>
        <end position="389"/>
    </location>
</feature>
<accession>A0AAN9IEC3</accession>
<dbReference type="AlphaFoldDB" id="A0AAN9IEC3"/>
<protein>
    <submittedName>
        <fullName evidence="2">Uncharacterized protein</fullName>
    </submittedName>
</protein>
<name>A0AAN9IEC3_CROPI</name>
<feature type="compositionally biased region" description="Basic and acidic residues" evidence="1">
    <location>
        <begin position="333"/>
        <end position="343"/>
    </location>
</feature>